<dbReference type="PANTHER" id="PTHR43477">
    <property type="entry name" value="DIHYDROANTICAPSIN 7-DEHYDROGENASE"/>
    <property type="match status" value="1"/>
</dbReference>
<dbReference type="InterPro" id="IPR020904">
    <property type="entry name" value="Sc_DH/Rdtase_CS"/>
</dbReference>
<keyword evidence="2" id="KW-0560">Oxidoreductase</keyword>
<dbReference type="RefSeq" id="WP_142905475.1">
    <property type="nucleotide sequence ID" value="NZ_ML660096.1"/>
</dbReference>
<dbReference type="OrthoDB" id="20590at2"/>
<evidence type="ECO:0000313" key="3">
    <source>
        <dbReference type="EMBL" id="TQV74252.1"/>
    </source>
</evidence>
<dbReference type="SUPFAM" id="SSF51735">
    <property type="entry name" value="NAD(P)-binding Rossmann-fold domains"/>
    <property type="match status" value="1"/>
</dbReference>
<keyword evidence="4" id="KW-1185">Reference proteome</keyword>
<comment type="similarity">
    <text evidence="1">Belongs to the short-chain dehydrogenases/reductases (SDR) family.</text>
</comment>
<organism evidence="3 4">
    <name type="scientific">Exilibacterium tricleocarpae</name>
    <dbReference type="NCBI Taxonomy" id="2591008"/>
    <lineage>
        <taxon>Bacteria</taxon>
        <taxon>Pseudomonadati</taxon>
        <taxon>Pseudomonadota</taxon>
        <taxon>Gammaproteobacteria</taxon>
        <taxon>Cellvibrionales</taxon>
        <taxon>Cellvibrionaceae</taxon>
        <taxon>Exilibacterium</taxon>
    </lineage>
</organism>
<evidence type="ECO:0000256" key="1">
    <source>
        <dbReference type="ARBA" id="ARBA00006484"/>
    </source>
</evidence>
<sequence>MKRFENQTLLVTGGTSGIGLATVHRLVEEGANVIVTGTNPERLAEVERSIEGAAAISNDAGLPEAAVELAREVEKRAGSLDGAFLNAGFGRMQPLGEYTAEEFDAQYHVNVRGPLLQVQALTPLLKADAAVVLNTSVARHSAPQNMAIYSSTKGAVRTLTRSLARELAPRGVRVNAVSPGPIGTNFFDRTGLDQATIAEFGKAIEAQVPLGRFGRPEEVAAVAAFLLSSDASYVTGAEFVVDGGMTQF</sequence>
<dbReference type="FunFam" id="3.40.50.720:FF:000084">
    <property type="entry name" value="Short-chain dehydrogenase reductase"/>
    <property type="match status" value="1"/>
</dbReference>
<accession>A0A545TAK5</accession>
<comment type="caution">
    <text evidence="3">The sequence shown here is derived from an EMBL/GenBank/DDBJ whole genome shotgun (WGS) entry which is preliminary data.</text>
</comment>
<protein>
    <submittedName>
        <fullName evidence="3">SDR family oxidoreductase</fullName>
    </submittedName>
</protein>
<dbReference type="EMBL" id="VHSG01000017">
    <property type="protein sequence ID" value="TQV74252.1"/>
    <property type="molecule type" value="Genomic_DNA"/>
</dbReference>
<dbReference type="PRINTS" id="PR00081">
    <property type="entry name" value="GDHRDH"/>
</dbReference>
<dbReference type="InterPro" id="IPR036291">
    <property type="entry name" value="NAD(P)-bd_dom_sf"/>
</dbReference>
<dbReference type="Pfam" id="PF13561">
    <property type="entry name" value="adh_short_C2"/>
    <property type="match status" value="1"/>
</dbReference>
<dbReference type="AlphaFoldDB" id="A0A545TAK5"/>
<dbReference type="InterPro" id="IPR002347">
    <property type="entry name" value="SDR_fam"/>
</dbReference>
<dbReference type="GO" id="GO:0016491">
    <property type="term" value="F:oxidoreductase activity"/>
    <property type="evidence" value="ECO:0007669"/>
    <property type="project" value="UniProtKB-KW"/>
</dbReference>
<dbReference type="Proteomes" id="UP000319732">
    <property type="component" value="Unassembled WGS sequence"/>
</dbReference>
<evidence type="ECO:0000256" key="2">
    <source>
        <dbReference type="ARBA" id="ARBA00023002"/>
    </source>
</evidence>
<reference evidence="3 4" key="1">
    <citation type="submission" date="2019-06" db="EMBL/GenBank/DDBJ databases">
        <title>Whole genome sequence for Cellvibrionaceae sp. R142.</title>
        <authorList>
            <person name="Wang G."/>
        </authorList>
    </citation>
    <scope>NUCLEOTIDE SEQUENCE [LARGE SCALE GENOMIC DNA]</scope>
    <source>
        <strain evidence="3 4">R142</strain>
    </source>
</reference>
<dbReference type="Gene3D" id="3.40.50.720">
    <property type="entry name" value="NAD(P)-binding Rossmann-like Domain"/>
    <property type="match status" value="1"/>
</dbReference>
<dbReference type="InterPro" id="IPR051122">
    <property type="entry name" value="SDR_DHRS6-like"/>
</dbReference>
<evidence type="ECO:0000313" key="4">
    <source>
        <dbReference type="Proteomes" id="UP000319732"/>
    </source>
</evidence>
<dbReference type="PROSITE" id="PS00061">
    <property type="entry name" value="ADH_SHORT"/>
    <property type="match status" value="1"/>
</dbReference>
<proteinExistence type="inferred from homology"/>
<gene>
    <name evidence="3" type="ORF">FKG94_16755</name>
</gene>
<dbReference type="PANTHER" id="PTHR43477:SF1">
    <property type="entry name" value="DIHYDROANTICAPSIN 7-DEHYDROGENASE"/>
    <property type="match status" value="1"/>
</dbReference>
<name>A0A545TAK5_9GAMM</name>
<dbReference type="CDD" id="cd05233">
    <property type="entry name" value="SDR_c"/>
    <property type="match status" value="1"/>
</dbReference>